<evidence type="ECO:0000313" key="2">
    <source>
        <dbReference type="Proteomes" id="UP000730618"/>
    </source>
</evidence>
<dbReference type="EMBL" id="CAJVCE010000003">
    <property type="protein sequence ID" value="CAG7625757.1"/>
    <property type="molecule type" value="Genomic_DNA"/>
</dbReference>
<dbReference type="NCBIfam" id="TIGR01484">
    <property type="entry name" value="HAD-SF-IIB"/>
    <property type="match status" value="1"/>
</dbReference>
<comment type="caution">
    <text evidence="1">The sequence shown here is derived from an EMBL/GenBank/DDBJ whole genome shotgun (WGS) entry which is preliminary data.</text>
</comment>
<organism evidence="1 2">
    <name type="scientific">Paenibacillus allorhizosphaerae</name>
    <dbReference type="NCBI Taxonomy" id="2849866"/>
    <lineage>
        <taxon>Bacteria</taxon>
        <taxon>Bacillati</taxon>
        <taxon>Bacillota</taxon>
        <taxon>Bacilli</taxon>
        <taxon>Bacillales</taxon>
        <taxon>Paenibacillaceae</taxon>
        <taxon>Paenibacillus</taxon>
    </lineage>
</organism>
<dbReference type="InterPro" id="IPR000150">
    <property type="entry name" value="Cof"/>
</dbReference>
<dbReference type="SFLD" id="SFLDS00003">
    <property type="entry name" value="Haloacid_Dehalogenase"/>
    <property type="match status" value="1"/>
</dbReference>
<dbReference type="NCBIfam" id="TIGR00099">
    <property type="entry name" value="Cof-subfamily"/>
    <property type="match status" value="1"/>
</dbReference>
<protein>
    <submittedName>
        <fullName evidence="1">Bifunctional phosphatase/peptidyl-prolyl cis-trans isomerase</fullName>
    </submittedName>
</protein>
<dbReference type="SFLD" id="SFLDG01140">
    <property type="entry name" value="C2.B:_Phosphomannomutase_and_P"/>
    <property type="match status" value="1"/>
</dbReference>
<gene>
    <name evidence="1" type="ORF">PAECIP111802_01180</name>
</gene>
<keyword evidence="1" id="KW-0413">Isomerase</keyword>
<reference evidence="1 2" key="1">
    <citation type="submission" date="2021-06" db="EMBL/GenBank/DDBJ databases">
        <authorList>
            <person name="Criscuolo A."/>
        </authorList>
    </citation>
    <scope>NUCLEOTIDE SEQUENCE [LARGE SCALE GENOMIC DNA]</scope>
    <source>
        <strain evidence="2">CIP 111802</strain>
    </source>
</reference>
<proteinExistence type="predicted"/>
<dbReference type="GO" id="GO:0016853">
    <property type="term" value="F:isomerase activity"/>
    <property type="evidence" value="ECO:0007669"/>
    <property type="project" value="UniProtKB-KW"/>
</dbReference>
<dbReference type="PANTHER" id="PTHR10000">
    <property type="entry name" value="PHOSPHOSERINE PHOSPHATASE"/>
    <property type="match status" value="1"/>
</dbReference>
<dbReference type="SFLD" id="SFLDG01144">
    <property type="entry name" value="C2.B.4:_PGP_Like"/>
    <property type="match status" value="1"/>
</dbReference>
<keyword evidence="2" id="KW-1185">Reference proteome</keyword>
<dbReference type="Pfam" id="PF08282">
    <property type="entry name" value="Hydrolase_3"/>
    <property type="match status" value="1"/>
</dbReference>
<dbReference type="CDD" id="cd07517">
    <property type="entry name" value="HAD_HPP"/>
    <property type="match status" value="1"/>
</dbReference>
<dbReference type="RefSeq" id="WP_329958205.1">
    <property type="nucleotide sequence ID" value="NZ_CAJVCE010000003.1"/>
</dbReference>
<dbReference type="InterPro" id="IPR006379">
    <property type="entry name" value="HAD-SF_hydro_IIB"/>
</dbReference>
<sequence length="256" mass="28777">MGKLVFFDIDDTLLNHRKQVPDSAKQAIRELQARGVDVAIATGRAPVMFKHLMKELDIQSFVSCNGSYAVYRGEVVYKANINHEALHALEAVAARKGHPMAFSDQNALWVNQEFHPFVEQAINDLRVEKPEYRPQLDGDKEMYYALVFCEEREEKYILDFPQFRIIRWHPKSVDLLPAGGSKARGIQTLLEKTGIRREDTFAFGDGLNDVEMLKFVGTGIAMGNACEEAKEASDFITKAVTEDGIKHGLEMAGLLS</sequence>
<evidence type="ECO:0000313" key="1">
    <source>
        <dbReference type="EMBL" id="CAG7625757.1"/>
    </source>
</evidence>
<accession>A0ABN7TGU1</accession>
<dbReference type="PROSITE" id="PS01229">
    <property type="entry name" value="COF_2"/>
    <property type="match status" value="1"/>
</dbReference>
<name>A0ABN7TGU1_9BACL</name>
<dbReference type="Proteomes" id="UP000730618">
    <property type="component" value="Unassembled WGS sequence"/>
</dbReference>
<dbReference type="PANTHER" id="PTHR10000:SF25">
    <property type="entry name" value="PHOSPHATASE YKRA-RELATED"/>
    <property type="match status" value="1"/>
</dbReference>